<feature type="domain" description="Peptidase M14" evidence="2">
    <location>
        <begin position="10"/>
        <end position="279"/>
    </location>
</feature>
<dbReference type="SUPFAM" id="SSF53187">
    <property type="entry name" value="Zn-dependent exopeptidases"/>
    <property type="match status" value="1"/>
</dbReference>
<comment type="caution">
    <text evidence="1">Lacks conserved residue(s) required for the propagation of feature annotation.</text>
</comment>
<evidence type="ECO:0000259" key="2">
    <source>
        <dbReference type="PROSITE" id="PS52035"/>
    </source>
</evidence>
<keyword evidence="4" id="KW-1185">Reference proteome</keyword>
<keyword evidence="3" id="KW-0121">Carboxypeptidase</keyword>
<dbReference type="EMBL" id="FNIL01000005">
    <property type="protein sequence ID" value="SDN98364.1"/>
    <property type="molecule type" value="Genomic_DNA"/>
</dbReference>
<evidence type="ECO:0000313" key="4">
    <source>
        <dbReference type="Proteomes" id="UP000198778"/>
    </source>
</evidence>
<comment type="similarity">
    <text evidence="1">Belongs to the peptidase M14 family.</text>
</comment>
<reference evidence="4" key="1">
    <citation type="submission" date="2016-10" db="EMBL/GenBank/DDBJ databases">
        <authorList>
            <person name="Varghese N."/>
            <person name="Submissions S."/>
        </authorList>
    </citation>
    <scope>NUCLEOTIDE SEQUENCE [LARGE SCALE GENOMIC DNA]</scope>
    <source>
        <strain evidence="4">CGMCC 1.10369</strain>
    </source>
</reference>
<name>A0A1H0FUU4_9BACI</name>
<dbReference type="STRING" id="745820.SAMN04488053_10598"/>
<dbReference type="GO" id="GO:0004181">
    <property type="term" value="F:metallocarboxypeptidase activity"/>
    <property type="evidence" value="ECO:0007669"/>
    <property type="project" value="InterPro"/>
</dbReference>
<dbReference type="Pfam" id="PF00246">
    <property type="entry name" value="Peptidase_M14"/>
    <property type="match status" value="1"/>
</dbReference>
<dbReference type="GO" id="GO:0008270">
    <property type="term" value="F:zinc ion binding"/>
    <property type="evidence" value="ECO:0007669"/>
    <property type="project" value="InterPro"/>
</dbReference>
<dbReference type="InterPro" id="IPR000834">
    <property type="entry name" value="Peptidase_M14"/>
</dbReference>
<organism evidence="3 4">
    <name type="scientific">Alkalicoccus daliensis</name>
    <dbReference type="NCBI Taxonomy" id="745820"/>
    <lineage>
        <taxon>Bacteria</taxon>
        <taxon>Bacillati</taxon>
        <taxon>Bacillota</taxon>
        <taxon>Bacilli</taxon>
        <taxon>Bacillales</taxon>
        <taxon>Bacillaceae</taxon>
        <taxon>Alkalicoccus</taxon>
    </lineage>
</organism>
<dbReference type="Proteomes" id="UP000198778">
    <property type="component" value="Unassembled WGS sequence"/>
</dbReference>
<dbReference type="AlphaFoldDB" id="A0A1H0FUU4"/>
<gene>
    <name evidence="3" type="ORF">SAMN04488053_10598</name>
</gene>
<keyword evidence="3" id="KW-0378">Hydrolase</keyword>
<dbReference type="PROSITE" id="PS52035">
    <property type="entry name" value="PEPTIDASE_M14"/>
    <property type="match status" value="1"/>
</dbReference>
<keyword evidence="3" id="KW-0645">Protease</keyword>
<dbReference type="RefSeq" id="WP_175444244.1">
    <property type="nucleotide sequence ID" value="NZ_FNIL01000005.1"/>
</dbReference>
<accession>A0A1H0FUU4</accession>
<sequence length="279" mass="31924">MITFPQTTPPYYDKESYEQLAERIKAEYEICEDLGVCSDGKRHLYGLCFGDTDSKPVIFMSASIHGEEWEATYWTMHFFNCIVNPGHALPEVRHLFIKLRERYSFYVIPVVNPYGFHHGIRFTEDGTDLNRQYENDDHPEVLIVKNKVKSLRPHIVLDNHTSKLPSETIGVGGRGDKNIKLIGEYIMKSMKYIRGHNDITWYREPVQHKLGIGRGWVSEQESKSGNKIFSVLIEGARTGSLGTFKDKGEFGFNTILATCLYADNFLRKGIYGGSNQNTL</sequence>
<dbReference type="GO" id="GO:0006508">
    <property type="term" value="P:proteolysis"/>
    <property type="evidence" value="ECO:0007669"/>
    <property type="project" value="InterPro"/>
</dbReference>
<dbReference type="Gene3D" id="3.40.630.10">
    <property type="entry name" value="Zn peptidases"/>
    <property type="match status" value="1"/>
</dbReference>
<protein>
    <submittedName>
        <fullName evidence="3">Zinc carboxypeptidase</fullName>
    </submittedName>
</protein>
<evidence type="ECO:0000313" key="3">
    <source>
        <dbReference type="EMBL" id="SDN98364.1"/>
    </source>
</evidence>
<evidence type="ECO:0000256" key="1">
    <source>
        <dbReference type="PROSITE-ProRule" id="PRU01379"/>
    </source>
</evidence>
<proteinExistence type="inferred from homology"/>